<sequence length="1154" mass="125434">MPNDTLVVPVEVAAFAVNAQTRDTDGTYVMQRWIANFVPFVDDNVAPEPQPFAGTEIWGGDASRIGVYVQWQLPEALTQGHQDETTGEIGDFPLVPNRWLVTRRSNGGVRAWIVHSDFLAPREGTVSYLDPHAESATATKIGKLVELTTGEPWQEPGGIPFLTALGPGLLTFSAFQPYNKNVFSIHDTLADLDGDDRLSYQVLGWYSDPAADILVVGDNAETPFAALMSNLEWTLASTFGSPRRSVYSGSALGIDWRPDGGVYPSDSPRAADIAVAIGNSTAEAAGVLQEQTGGTNSLSEDAARLYSAFTLGVLNEYDRVDGDLFPERAAHRSGFAPVPGGFTWRVVDRGGEQGRAGLSAAERASESARAAEVVAELNGAQRDLDDKERELHALQQRLHVLWSLSQEPKQPDFFASRIAAELDPQRCADPEQCRHTACRVKGLVADVAARRGEIPWATTADELAARAADYATQHGLRATLELQRSPEEPFEQHADPVLMLAGANLNAPLTRGSDLPCRVEERLVTAIGSITATTVAGEVNKVNVTGLPGPMRALVTEFFIIDQARKTGVGLDGATGTLPEYGTALWRQPWQPLYLMWEAEYTAIPFIEGSAERWHFDGTRYRWQGEGELKAAVTVSGRQMLAPVSGYDQEGKLDSYVNGRDDLPESLLRGVREQLNELDQLSQRLDGLSEAVGQRLAGGNRTPIGAIGDLIGSGVGSAPDPGPQPVFEWDDWEPSDFQELRSGHLMFTRLSVVDRFGRAVNLIDNPLHFDRLRKPLSMTPDHAVGEIQTDRYVELGPRLLQPAKLRFDFLSATADTDVELSAGANPICAWLVHNRLDRALACYAPDGKVLGDLRVVLSPNGQRIVTWTALPESPVLDFDQLATDHPHAHQFLAAIKQRGPAVFDSVRALIDETLTQIDPDGPEDKSLGFLLGRPLALVRARLDLRLCGPVRTDVTWQQVLNPAPPQMPGYRWFVRLGEAEQTDDGLVGYVLDDDYEHFETVLAPTGEHGGYLRPIGEGERIRLAFAGDSDATLTLLADPRAAVHATTDILPVESVFVPQRFTDAALAEMAVAFRAGPLLIGTTEGGAAVLPQPATVTGTWSWAEQHTTDWSELPVVAPDPASLPIGADPEIRSGFLVLSDAAEHSRNHNNQGAR</sequence>
<keyword evidence="3" id="KW-1185">Reference proteome</keyword>
<dbReference type="RefSeq" id="WP_229739857.1">
    <property type="nucleotide sequence ID" value="NZ_BMNE01000003.1"/>
</dbReference>
<gene>
    <name evidence="2" type="ORF">GCM10011610_31640</name>
</gene>
<comment type="caution">
    <text evidence="2">The sequence shown here is derived from an EMBL/GenBank/DDBJ whole genome shotgun (WGS) entry which is preliminary data.</text>
</comment>
<keyword evidence="1" id="KW-0175">Coiled coil</keyword>
<organism evidence="2 3">
    <name type="scientific">Nocardia rhizosphaerihabitans</name>
    <dbReference type="NCBI Taxonomy" id="1691570"/>
    <lineage>
        <taxon>Bacteria</taxon>
        <taxon>Bacillati</taxon>
        <taxon>Actinomycetota</taxon>
        <taxon>Actinomycetes</taxon>
        <taxon>Mycobacteriales</taxon>
        <taxon>Nocardiaceae</taxon>
        <taxon>Nocardia</taxon>
    </lineage>
</organism>
<reference evidence="3" key="1">
    <citation type="journal article" date="2019" name="Int. J. Syst. Evol. Microbiol.">
        <title>The Global Catalogue of Microorganisms (GCM) 10K type strain sequencing project: providing services to taxonomists for standard genome sequencing and annotation.</title>
        <authorList>
            <consortium name="The Broad Institute Genomics Platform"/>
            <consortium name="The Broad Institute Genome Sequencing Center for Infectious Disease"/>
            <person name="Wu L."/>
            <person name="Ma J."/>
        </authorList>
    </citation>
    <scope>NUCLEOTIDE SEQUENCE [LARGE SCALE GENOMIC DNA]</scope>
    <source>
        <strain evidence="3">CGMCC 4.7329</strain>
    </source>
</reference>
<evidence type="ECO:0000256" key="1">
    <source>
        <dbReference type="SAM" id="Coils"/>
    </source>
</evidence>
<protein>
    <submittedName>
        <fullName evidence="2">Uncharacterized protein</fullName>
    </submittedName>
</protein>
<evidence type="ECO:0000313" key="2">
    <source>
        <dbReference type="EMBL" id="GGN81321.1"/>
    </source>
</evidence>
<feature type="coiled-coil region" evidence="1">
    <location>
        <begin position="370"/>
        <end position="397"/>
    </location>
</feature>
<name>A0ABQ2KJC2_9NOCA</name>
<dbReference type="EMBL" id="BMNE01000003">
    <property type="protein sequence ID" value="GGN81321.1"/>
    <property type="molecule type" value="Genomic_DNA"/>
</dbReference>
<proteinExistence type="predicted"/>
<evidence type="ECO:0000313" key="3">
    <source>
        <dbReference type="Proteomes" id="UP000658127"/>
    </source>
</evidence>
<dbReference type="Proteomes" id="UP000658127">
    <property type="component" value="Unassembled WGS sequence"/>
</dbReference>
<accession>A0ABQ2KJC2</accession>